<keyword evidence="3" id="KW-0238">DNA-binding</keyword>
<sequence>MLMNFALNISTQFRMGRLKLKIKRLESTSNRQVTYSKRRNGIVKKASELSILCDIDIVLLMFSPTGRPTLFQGDRSNFEEVITKFARLTPQERAKRKMESLEALKKTFKKLDHDVNIQDFMGSSSQTLEDLTTQVRVLEAQLTGLERRLSCWNNPDKINNVEHLRQMEDILRESINRIRIYKENFGKQHLMPVTCTSQIQNDINLPLIVGQVQEAQPLVWVPNNENRPLMLPNEPNFFPDGGVQCATDAMLPGCSSYFSNGCGKQLEIGYPGQLNNIEQGGCALNELSRHAELSLEFEDQYAYPSFDTKTLLDKELKPDVEMNQQPSSVDYPVNGNCEMLTSIYDNTQHAWVSAFGPCGLALYNESACQQQLK</sequence>
<dbReference type="GO" id="GO:0080092">
    <property type="term" value="P:regulation of pollen tube growth"/>
    <property type="evidence" value="ECO:0007669"/>
    <property type="project" value="UniProtKB-ARBA"/>
</dbReference>
<evidence type="ECO:0000256" key="1">
    <source>
        <dbReference type="ARBA" id="ARBA00004123"/>
    </source>
</evidence>
<protein>
    <recommendedName>
        <fullName evidence="7">MADS-box domain-containing protein</fullName>
    </recommendedName>
</protein>
<dbReference type="GO" id="GO:0010152">
    <property type="term" value="P:pollen maturation"/>
    <property type="evidence" value="ECO:0007669"/>
    <property type="project" value="UniProtKB-ARBA"/>
</dbReference>
<dbReference type="InterPro" id="IPR036879">
    <property type="entry name" value="TF_MADSbox_sf"/>
</dbReference>
<dbReference type="AlphaFoldDB" id="A0AA88DDL2"/>
<feature type="coiled-coil region" evidence="6">
    <location>
        <begin position="91"/>
        <end position="184"/>
    </location>
</feature>
<evidence type="ECO:0000256" key="2">
    <source>
        <dbReference type="ARBA" id="ARBA00023015"/>
    </source>
</evidence>
<keyword evidence="6" id="KW-0175">Coiled coil</keyword>
<dbReference type="FunFam" id="3.40.1810.10:FF:000010">
    <property type="entry name" value="Agamous-like MADS-box protein AGL30"/>
    <property type="match status" value="1"/>
</dbReference>
<evidence type="ECO:0000256" key="6">
    <source>
        <dbReference type="SAM" id="Coils"/>
    </source>
</evidence>
<dbReference type="SMART" id="SM00432">
    <property type="entry name" value="MADS"/>
    <property type="match status" value="1"/>
</dbReference>
<evidence type="ECO:0000256" key="4">
    <source>
        <dbReference type="ARBA" id="ARBA00023163"/>
    </source>
</evidence>
<feature type="domain" description="MADS-box" evidence="7">
    <location>
        <begin position="15"/>
        <end position="75"/>
    </location>
</feature>
<accession>A0AA88DDL2</accession>
<reference evidence="8" key="1">
    <citation type="submission" date="2023-07" db="EMBL/GenBank/DDBJ databases">
        <title>draft genome sequence of fig (Ficus carica).</title>
        <authorList>
            <person name="Takahashi T."/>
            <person name="Nishimura K."/>
        </authorList>
    </citation>
    <scope>NUCLEOTIDE SEQUENCE</scope>
</reference>
<dbReference type="InterPro" id="IPR002100">
    <property type="entry name" value="TF_MADSbox"/>
</dbReference>
<dbReference type="GO" id="GO:0003677">
    <property type="term" value="F:DNA binding"/>
    <property type="evidence" value="ECO:0007669"/>
    <property type="project" value="UniProtKB-KW"/>
</dbReference>
<keyword evidence="4" id="KW-0804">Transcription</keyword>
<keyword evidence="2" id="KW-0805">Transcription regulation</keyword>
<evidence type="ECO:0000259" key="7">
    <source>
        <dbReference type="PROSITE" id="PS50066"/>
    </source>
</evidence>
<dbReference type="GO" id="GO:0005634">
    <property type="term" value="C:nucleus"/>
    <property type="evidence" value="ECO:0007669"/>
    <property type="project" value="UniProtKB-SubCell"/>
</dbReference>
<dbReference type="Proteomes" id="UP001187192">
    <property type="component" value="Unassembled WGS sequence"/>
</dbReference>
<evidence type="ECO:0000313" key="9">
    <source>
        <dbReference type="Proteomes" id="UP001187192"/>
    </source>
</evidence>
<comment type="subcellular location">
    <subcellularLocation>
        <location evidence="1">Nucleus</location>
    </subcellularLocation>
</comment>
<evidence type="ECO:0000256" key="5">
    <source>
        <dbReference type="ARBA" id="ARBA00023242"/>
    </source>
</evidence>
<keyword evidence="5" id="KW-0539">Nucleus</keyword>
<comment type="caution">
    <text evidence="8">The sequence shown here is derived from an EMBL/GenBank/DDBJ whole genome shotgun (WGS) entry which is preliminary data.</text>
</comment>
<keyword evidence="9" id="KW-1185">Reference proteome</keyword>
<evidence type="ECO:0000256" key="3">
    <source>
        <dbReference type="ARBA" id="ARBA00023125"/>
    </source>
</evidence>
<dbReference type="PROSITE" id="PS50066">
    <property type="entry name" value="MADS_BOX_2"/>
    <property type="match status" value="1"/>
</dbReference>
<dbReference type="PRINTS" id="PR00404">
    <property type="entry name" value="MADSDOMAIN"/>
</dbReference>
<name>A0AA88DDL2_FICCA</name>
<dbReference type="Gene3D" id="3.40.1810.10">
    <property type="entry name" value="Transcription factor, MADS-box"/>
    <property type="match status" value="1"/>
</dbReference>
<gene>
    <name evidence="8" type="ORF">TIFTF001_023326</name>
</gene>
<dbReference type="PANTHER" id="PTHR48019">
    <property type="entry name" value="SERUM RESPONSE FACTOR HOMOLOG"/>
    <property type="match status" value="1"/>
</dbReference>
<dbReference type="InterPro" id="IPR050142">
    <property type="entry name" value="MADS-box/MEF2_TF"/>
</dbReference>
<evidence type="ECO:0000313" key="8">
    <source>
        <dbReference type="EMBL" id="GMN54190.1"/>
    </source>
</evidence>
<dbReference type="SUPFAM" id="SSF55455">
    <property type="entry name" value="SRF-like"/>
    <property type="match status" value="1"/>
</dbReference>
<dbReference type="EMBL" id="BTGU01000050">
    <property type="protein sequence ID" value="GMN54190.1"/>
    <property type="molecule type" value="Genomic_DNA"/>
</dbReference>
<dbReference type="Pfam" id="PF00319">
    <property type="entry name" value="SRF-TF"/>
    <property type="match status" value="1"/>
</dbReference>
<proteinExistence type="predicted"/>
<dbReference type="GO" id="GO:0046983">
    <property type="term" value="F:protein dimerization activity"/>
    <property type="evidence" value="ECO:0007669"/>
    <property type="project" value="InterPro"/>
</dbReference>
<organism evidence="8 9">
    <name type="scientific">Ficus carica</name>
    <name type="common">Common fig</name>
    <dbReference type="NCBI Taxonomy" id="3494"/>
    <lineage>
        <taxon>Eukaryota</taxon>
        <taxon>Viridiplantae</taxon>
        <taxon>Streptophyta</taxon>
        <taxon>Embryophyta</taxon>
        <taxon>Tracheophyta</taxon>
        <taxon>Spermatophyta</taxon>
        <taxon>Magnoliopsida</taxon>
        <taxon>eudicotyledons</taxon>
        <taxon>Gunneridae</taxon>
        <taxon>Pentapetalae</taxon>
        <taxon>rosids</taxon>
        <taxon>fabids</taxon>
        <taxon>Rosales</taxon>
        <taxon>Moraceae</taxon>
        <taxon>Ficeae</taxon>
        <taxon>Ficus</taxon>
    </lineage>
</organism>